<evidence type="ECO:0000256" key="1">
    <source>
        <dbReference type="SAM" id="SignalP"/>
    </source>
</evidence>
<dbReference type="EMBL" id="JAULBC010000002">
    <property type="protein sequence ID" value="MEX6687867.1"/>
    <property type="molecule type" value="Genomic_DNA"/>
</dbReference>
<sequence>MSKLSRRNFVSKSSLVAAAALATPAMALAAQDDKDIFIHHVYFWLKNPESAEDKKKLIEGLQKLSTVKTIQKFYIGKPADTNRDVIDRSYSISWMLMFKNKADQDSYQVDPIHLNFVKECSSLWQKVIVYDSVSAV</sequence>
<proteinExistence type="predicted"/>
<evidence type="ECO:0000259" key="2">
    <source>
        <dbReference type="PROSITE" id="PS51502"/>
    </source>
</evidence>
<dbReference type="SMART" id="SM00886">
    <property type="entry name" value="Dabb"/>
    <property type="match status" value="1"/>
</dbReference>
<comment type="caution">
    <text evidence="3">The sequence shown here is derived from an EMBL/GenBank/DDBJ whole genome shotgun (WGS) entry which is preliminary data.</text>
</comment>
<keyword evidence="1" id="KW-0732">Signal</keyword>
<name>A0ABV3ZDB3_9BACT</name>
<dbReference type="InterPro" id="IPR011008">
    <property type="entry name" value="Dimeric_a/b-barrel"/>
</dbReference>
<evidence type="ECO:0000313" key="4">
    <source>
        <dbReference type="Proteomes" id="UP001560573"/>
    </source>
</evidence>
<accession>A0ABV3ZDB3</accession>
<feature type="signal peptide" evidence="1">
    <location>
        <begin position="1"/>
        <end position="29"/>
    </location>
</feature>
<dbReference type="Pfam" id="PF07876">
    <property type="entry name" value="Dabb"/>
    <property type="match status" value="1"/>
</dbReference>
<protein>
    <submittedName>
        <fullName evidence="3">Dabb family protein</fullName>
    </submittedName>
</protein>
<dbReference type="InterPro" id="IPR013097">
    <property type="entry name" value="Dabb"/>
</dbReference>
<dbReference type="Gene3D" id="3.30.70.100">
    <property type="match status" value="1"/>
</dbReference>
<dbReference type="InterPro" id="IPR006311">
    <property type="entry name" value="TAT_signal"/>
</dbReference>
<feature type="domain" description="Stress-response A/B barrel" evidence="2">
    <location>
        <begin position="37"/>
        <end position="132"/>
    </location>
</feature>
<reference evidence="3 4" key="1">
    <citation type="submission" date="2023-07" db="EMBL/GenBank/DDBJ databases">
        <authorList>
            <person name="Lian W.-H."/>
        </authorList>
    </citation>
    <scope>NUCLEOTIDE SEQUENCE [LARGE SCALE GENOMIC DNA]</scope>
    <source>
        <strain evidence="3 4">SYSU DXS3180</strain>
    </source>
</reference>
<dbReference type="SUPFAM" id="SSF54909">
    <property type="entry name" value="Dimeric alpha+beta barrel"/>
    <property type="match status" value="1"/>
</dbReference>
<feature type="chain" id="PRO_5047340712" evidence="1">
    <location>
        <begin position="30"/>
        <end position="136"/>
    </location>
</feature>
<dbReference type="PROSITE" id="PS51502">
    <property type="entry name" value="S_R_A_B_BARREL"/>
    <property type="match status" value="1"/>
</dbReference>
<dbReference type="Proteomes" id="UP001560573">
    <property type="component" value="Unassembled WGS sequence"/>
</dbReference>
<dbReference type="PROSITE" id="PS51318">
    <property type="entry name" value="TAT"/>
    <property type="match status" value="1"/>
</dbReference>
<gene>
    <name evidence="3" type="ORF">QTN47_10200</name>
</gene>
<dbReference type="RefSeq" id="WP_369329271.1">
    <property type="nucleotide sequence ID" value="NZ_JAULBC010000002.1"/>
</dbReference>
<evidence type="ECO:0000313" key="3">
    <source>
        <dbReference type="EMBL" id="MEX6687867.1"/>
    </source>
</evidence>
<keyword evidence="4" id="KW-1185">Reference proteome</keyword>
<organism evidence="3 4">
    <name type="scientific">Danxiaibacter flavus</name>
    <dbReference type="NCBI Taxonomy" id="3049108"/>
    <lineage>
        <taxon>Bacteria</taxon>
        <taxon>Pseudomonadati</taxon>
        <taxon>Bacteroidota</taxon>
        <taxon>Chitinophagia</taxon>
        <taxon>Chitinophagales</taxon>
        <taxon>Chitinophagaceae</taxon>
        <taxon>Danxiaibacter</taxon>
    </lineage>
</organism>